<evidence type="ECO:0000313" key="1">
    <source>
        <dbReference type="EMBL" id="SCC23396.1"/>
    </source>
</evidence>
<evidence type="ECO:0000313" key="2">
    <source>
        <dbReference type="Proteomes" id="UP000198975"/>
    </source>
</evidence>
<protein>
    <submittedName>
        <fullName evidence="1">Uncharacterized protein</fullName>
    </submittedName>
</protein>
<dbReference type="Proteomes" id="UP000198975">
    <property type="component" value="Unassembled WGS sequence"/>
</dbReference>
<accession>A0A1C4CWD2</accession>
<dbReference type="AlphaFoldDB" id="A0A1C4CWD2"/>
<organism evidence="1 2">
    <name type="scientific">Kosakonia oryzendophytica</name>
    <dbReference type="NCBI Taxonomy" id="1005665"/>
    <lineage>
        <taxon>Bacteria</taxon>
        <taxon>Pseudomonadati</taxon>
        <taxon>Pseudomonadota</taxon>
        <taxon>Gammaproteobacteria</taxon>
        <taxon>Enterobacterales</taxon>
        <taxon>Enterobacteriaceae</taxon>
        <taxon>Kosakonia</taxon>
    </lineage>
</organism>
<name>A0A1C4CWD2_9ENTR</name>
<reference evidence="2" key="1">
    <citation type="submission" date="2016-08" db="EMBL/GenBank/DDBJ databases">
        <authorList>
            <person name="Varghese N."/>
            <person name="Submissions Spin"/>
        </authorList>
    </citation>
    <scope>NUCLEOTIDE SEQUENCE [LARGE SCALE GENOMIC DNA]</scope>
    <source>
        <strain evidence="2">REICA_082</strain>
    </source>
</reference>
<dbReference type="EMBL" id="FMAY01000009">
    <property type="protein sequence ID" value="SCC23396.1"/>
    <property type="molecule type" value="Genomic_DNA"/>
</dbReference>
<gene>
    <name evidence="1" type="ORF">GA0061071_10952</name>
</gene>
<proteinExistence type="predicted"/>
<sequence>MLPGNIYSLSLSSLSHIALRTLAYLIHPIQTKKCVKNLYCLLTAGFFITDSNFYKNSP</sequence>
<keyword evidence="2" id="KW-1185">Reference proteome</keyword>